<sequence>MASRSSTPRPKDMSRSSTPRPEVTITIPTVPSASSAAAEAVAGVLPQLLASSTASAGAAAPSGGAPLVAAPDPKVPTGDALKPEQQEALPAAVGQDKKAEGSGESTAEGANKPAAVEGAPALEAVDAPKEAGEKATDVVPASVPPAAEASPSEDAGGETKPEGQATEPAAPAATPSADPEAEKTVEVPPEKPVEQEVARAGAGEDTVKDAPKEAEPGTKTESISKAEEELSKDTVTAGEAPQPEAVSTDGKSSEPTTPTAHPTPAFTYNLGNFPKPPAPPSETYTSDAWDDYLDAHEHPEEHDLSGEPIIVTHEDAVGAGALTPTVEAEQKDAIGADAVLVQPEDAVKTPVTPQNDGADIQAASVVEGNTSSSLSEKKESTSTENLAENPSVTGDAATVPVAVDQPSSETKETEAKVETTPAAAPTSKEPETGTVPEAPATKTDESKPEPAVAEEASASKPGEAKEEAEQEAESTEPKTSEAASTASTAQPSVDDKTKVAESQSETAKDKALPEALAEIAAADADIGPAPITTPPPVAVTSPAAKPDDAQKPKSGTATTLTTDSPSSGPRSAVPPPTPSKAMNATASTFVPQSPSRRLDASAPSLPSPGGAPFASQQPVRMPPTPMEMPGSPASSRPSSVHSVEYKPSQRGARTPAGMSPRVEQPPTPKSSSSWWGGLVKKAQTFIDPVSEDEHNEHRGQAYGHARQPSGAQQHFGAQQQYGAQQHFGAQQQFGRPMAQTPPPPLHKPQAHDQLGPPRREAQRPASVPPSPAPAIPPAPATVADAPPPAAPATPATPSAALAPTAVTSPAPTEQKKVDAPASSPPDDKQPEKEEEQVQEVQAPPQEELAKPPHQPEKEQKESPVTQEAKADEQPSKPSLPPLDTSGGAGPAAEAQDDDDDNVPLATKVASSVPKRLQEGDDTEGTSEAEPASSRPTSPEVDKAQGGLTKNQKKNQRKKGKKGGK</sequence>
<feature type="compositionally biased region" description="Basic and acidic residues" evidence="1">
    <location>
        <begin position="205"/>
        <end position="232"/>
    </location>
</feature>
<keyword evidence="3" id="KW-1185">Reference proteome</keyword>
<feature type="compositionally biased region" description="Low complexity" evidence="1">
    <location>
        <begin position="162"/>
        <end position="178"/>
    </location>
</feature>
<accession>A0A9P3GGU5</accession>
<evidence type="ECO:0000256" key="1">
    <source>
        <dbReference type="SAM" id="MobiDB-lite"/>
    </source>
</evidence>
<feature type="compositionally biased region" description="Basic and acidic residues" evidence="1">
    <location>
        <begin position="293"/>
        <end position="305"/>
    </location>
</feature>
<feature type="compositionally biased region" description="Low complexity" evidence="1">
    <location>
        <begin position="629"/>
        <end position="642"/>
    </location>
</feature>
<feature type="compositionally biased region" description="Pro residues" evidence="1">
    <location>
        <begin position="766"/>
        <end position="791"/>
    </location>
</feature>
<dbReference type="EMBL" id="BPQB01000042">
    <property type="protein sequence ID" value="GJE94686.1"/>
    <property type="molecule type" value="Genomic_DNA"/>
</dbReference>
<proteinExistence type="predicted"/>
<name>A0A9P3GGU5_9APHY</name>
<evidence type="ECO:0000313" key="2">
    <source>
        <dbReference type="EMBL" id="GJE94686.1"/>
    </source>
</evidence>
<feature type="compositionally biased region" description="Low complexity" evidence="1">
    <location>
        <begin position="710"/>
        <end position="734"/>
    </location>
</feature>
<feature type="region of interest" description="Disordered" evidence="1">
    <location>
        <begin position="345"/>
        <end position="964"/>
    </location>
</feature>
<feature type="compositionally biased region" description="Low complexity" evidence="1">
    <location>
        <begin position="137"/>
        <end position="154"/>
    </location>
</feature>
<evidence type="ECO:0000313" key="3">
    <source>
        <dbReference type="Proteomes" id="UP000703269"/>
    </source>
</evidence>
<feature type="compositionally biased region" description="Basic residues" evidence="1">
    <location>
        <begin position="950"/>
        <end position="964"/>
    </location>
</feature>
<reference evidence="2 3" key="1">
    <citation type="submission" date="2021-08" db="EMBL/GenBank/DDBJ databases">
        <title>Draft Genome Sequence of Phanerochaete sordida strain YK-624.</title>
        <authorList>
            <person name="Mori T."/>
            <person name="Dohra H."/>
            <person name="Suzuki T."/>
            <person name="Kawagishi H."/>
            <person name="Hirai H."/>
        </authorList>
    </citation>
    <scope>NUCLEOTIDE SEQUENCE [LARGE SCALE GENOMIC DNA]</scope>
    <source>
        <strain evidence="2 3">YK-624</strain>
    </source>
</reference>
<organism evidence="2 3">
    <name type="scientific">Phanerochaete sordida</name>
    <dbReference type="NCBI Taxonomy" id="48140"/>
    <lineage>
        <taxon>Eukaryota</taxon>
        <taxon>Fungi</taxon>
        <taxon>Dikarya</taxon>
        <taxon>Basidiomycota</taxon>
        <taxon>Agaricomycotina</taxon>
        <taxon>Agaricomycetes</taxon>
        <taxon>Polyporales</taxon>
        <taxon>Phanerochaetaceae</taxon>
        <taxon>Phanerochaete</taxon>
    </lineage>
</organism>
<gene>
    <name evidence="2" type="ORF">PsYK624_108570</name>
</gene>
<feature type="compositionally biased region" description="Low complexity" evidence="1">
    <location>
        <begin position="600"/>
        <end position="615"/>
    </location>
</feature>
<feature type="compositionally biased region" description="Low complexity" evidence="1">
    <location>
        <begin position="449"/>
        <end position="461"/>
    </location>
</feature>
<feature type="compositionally biased region" description="Low complexity" evidence="1">
    <location>
        <begin position="513"/>
        <end position="530"/>
    </location>
</feature>
<feature type="compositionally biased region" description="Low complexity" evidence="1">
    <location>
        <begin position="52"/>
        <end position="71"/>
    </location>
</feature>
<feature type="compositionally biased region" description="Low complexity" evidence="1">
    <location>
        <begin position="792"/>
        <end position="812"/>
    </location>
</feature>
<feature type="compositionally biased region" description="Basic and acidic residues" evidence="1">
    <location>
        <begin position="847"/>
        <end position="861"/>
    </location>
</feature>
<protein>
    <submittedName>
        <fullName evidence="2">Uncharacterized protein</fullName>
    </submittedName>
</protein>
<feature type="compositionally biased region" description="Low complexity" evidence="1">
    <location>
        <begin position="480"/>
        <end position="489"/>
    </location>
</feature>
<dbReference type="AlphaFoldDB" id="A0A9P3GGU5"/>
<feature type="compositionally biased region" description="Polar residues" evidence="1">
    <location>
        <begin position="580"/>
        <end position="595"/>
    </location>
</feature>
<comment type="caution">
    <text evidence="2">The sequence shown here is derived from an EMBL/GenBank/DDBJ whole genome shotgun (WGS) entry which is preliminary data.</text>
</comment>
<feature type="compositionally biased region" description="Basic and acidic residues" evidence="1">
    <location>
        <begin position="180"/>
        <end position="197"/>
    </location>
</feature>
<feature type="region of interest" description="Disordered" evidence="1">
    <location>
        <begin position="52"/>
        <end position="312"/>
    </location>
</feature>
<feature type="region of interest" description="Disordered" evidence="1">
    <location>
        <begin position="1"/>
        <end position="36"/>
    </location>
</feature>
<feature type="compositionally biased region" description="Low complexity" evidence="1">
    <location>
        <begin position="255"/>
        <end position="265"/>
    </location>
</feature>
<dbReference type="Proteomes" id="UP000703269">
    <property type="component" value="Unassembled WGS sequence"/>
</dbReference>
<feature type="compositionally biased region" description="Basic and acidic residues" evidence="1">
    <location>
        <begin position="126"/>
        <end position="136"/>
    </location>
</feature>
<feature type="compositionally biased region" description="Polar residues" evidence="1">
    <location>
        <begin position="553"/>
        <end position="569"/>
    </location>
</feature>